<protein>
    <submittedName>
        <fullName evidence="1">SEC-C domain-containing protein</fullName>
    </submittedName>
</protein>
<dbReference type="Proteomes" id="UP001385809">
    <property type="component" value="Unassembled WGS sequence"/>
</dbReference>
<dbReference type="RefSeq" id="WP_337693397.1">
    <property type="nucleotide sequence ID" value="NZ_JBBEGN010000001.1"/>
</dbReference>
<organism evidence="1 2">
    <name type="scientific">Actinomycetospora aurantiaca</name>
    <dbReference type="NCBI Taxonomy" id="3129233"/>
    <lineage>
        <taxon>Bacteria</taxon>
        <taxon>Bacillati</taxon>
        <taxon>Actinomycetota</taxon>
        <taxon>Actinomycetes</taxon>
        <taxon>Pseudonocardiales</taxon>
        <taxon>Pseudonocardiaceae</taxon>
        <taxon>Actinomycetospora</taxon>
    </lineage>
</organism>
<keyword evidence="2" id="KW-1185">Reference proteome</keyword>
<proteinExistence type="predicted"/>
<dbReference type="Pfam" id="PF02810">
    <property type="entry name" value="SEC-C"/>
    <property type="match status" value="1"/>
</dbReference>
<dbReference type="SUPFAM" id="SSF103642">
    <property type="entry name" value="Sec-C motif"/>
    <property type="match status" value="1"/>
</dbReference>
<name>A0ABU8MHI7_9PSEU</name>
<dbReference type="Gene3D" id="3.10.450.50">
    <property type="match status" value="1"/>
</dbReference>
<comment type="caution">
    <text evidence="1">The sequence shown here is derived from an EMBL/GenBank/DDBJ whole genome shotgun (WGS) entry which is preliminary data.</text>
</comment>
<sequence>MSRTLTSDDLDAYGDELYPADPKAMLDELVLAVEEGRIADPDDVPYALTLAASAAVKLGDEARALELSARGVEMSEGGRDHFQSRGEHADLLLRYGHEEEGMALLRTLRPQLSRDLLADGYVIDPLRENGRDELAEEWLSAALATVLGIADRAEDGSDDEEDAFDIADRLLVLRYDLRREMGLPLDDTDRLAEQVDDDGSDVTFWPEAAFADLVRSLPEIDGGPPTWDEHRASIERRLQEADPNDFPVVELGSPELLAALVAGDEDRDVPPGPLLEWPPGRNDACWCGSGTKYKKCCLPRARG</sequence>
<dbReference type="EMBL" id="JBBEGN010000001">
    <property type="protein sequence ID" value="MEJ2866784.1"/>
    <property type="molecule type" value="Genomic_DNA"/>
</dbReference>
<accession>A0ABU8MHI7</accession>
<evidence type="ECO:0000313" key="2">
    <source>
        <dbReference type="Proteomes" id="UP001385809"/>
    </source>
</evidence>
<gene>
    <name evidence="1" type="ORF">WCD74_03350</name>
</gene>
<reference evidence="1 2" key="1">
    <citation type="submission" date="2024-03" db="EMBL/GenBank/DDBJ databases">
        <title>Actinomycetospora sp. OC33-EN08, a novel actinomycete isolated from wild orchid (Aerides multiflora).</title>
        <authorList>
            <person name="Suriyachadkun C."/>
        </authorList>
    </citation>
    <scope>NUCLEOTIDE SEQUENCE [LARGE SCALE GENOMIC DNA]</scope>
    <source>
        <strain evidence="1 2">OC33-EN08</strain>
    </source>
</reference>
<evidence type="ECO:0000313" key="1">
    <source>
        <dbReference type="EMBL" id="MEJ2866784.1"/>
    </source>
</evidence>
<dbReference type="InterPro" id="IPR004027">
    <property type="entry name" value="SEC_C_motif"/>
</dbReference>